<keyword evidence="1" id="KW-0472">Membrane</keyword>
<gene>
    <name evidence="2" type="ORF">BMSF_0020</name>
</gene>
<name>A9M547_9VIBR</name>
<sequence>MRFLKLRTDHNRTRRDGTRYVTPLIVDSPRRFAPSRDRKETSLRRKQCQLITGAHDSGKSRWLTRLKDNRHEIWGKKSQPVLLEGLMPLSSWVEVKGIDTWYQERQEDDATYTPWSRLNLQLKADLLSDYLMETQSLLFIDDAHKLIGRKAQIARKCLMSAKLWLMTCSEEGRLPPSIRPIVERREPQRINLESDVSYDTTKALVWFMVALCVVAGAWEAGAVIGGLQMLGSGRRSTRAD</sequence>
<feature type="transmembrane region" description="Helical" evidence="1">
    <location>
        <begin position="204"/>
        <end position="227"/>
    </location>
</feature>
<protein>
    <submittedName>
        <fullName evidence="2">Uncharacterized protein</fullName>
    </submittedName>
</protein>
<evidence type="ECO:0000313" key="2">
    <source>
        <dbReference type="EMBL" id="ABX77148.1"/>
    </source>
</evidence>
<keyword evidence="1" id="KW-0812">Transmembrane</keyword>
<geneLocation type="plasmid" evidence="2">
    <name>p09022A</name>
</geneLocation>
<organism evidence="2">
    <name type="scientific">Vibrio sp. 09022</name>
    <dbReference type="NCBI Taxonomy" id="452804"/>
    <lineage>
        <taxon>Bacteria</taxon>
        <taxon>Pseudomonadati</taxon>
        <taxon>Pseudomonadota</taxon>
        <taxon>Gammaproteobacteria</taxon>
        <taxon>Vibrionales</taxon>
        <taxon>Vibrionaceae</taxon>
        <taxon>Vibrio</taxon>
    </lineage>
</organism>
<keyword evidence="1" id="KW-1133">Transmembrane helix</keyword>
<proteinExistence type="predicted"/>
<accession>A9M547</accession>
<dbReference type="AlphaFoldDB" id="A9M547"/>
<dbReference type="RefSeq" id="WP_012219957.1">
    <property type="nucleotide sequence ID" value="NC_010114.1"/>
</dbReference>
<reference evidence="2" key="1">
    <citation type="journal article" date="2007" name="Appl. Environ. Microbiol.">
        <title>Sequence characterization and comparative analysis of three plasmids isolated from environmental Vibrio spp.</title>
        <authorList>
            <person name="Hazen T.H."/>
            <person name="Wu D."/>
            <person name="Eisen J.A."/>
            <person name="Sobecky P.A."/>
        </authorList>
    </citation>
    <scope>NUCLEOTIDE SEQUENCE [LARGE SCALE GENOMIC DNA]</scope>
    <source>
        <strain evidence="2">09022</strain>
        <plasmid evidence="2">p09022A</plasmid>
    </source>
</reference>
<dbReference type="EMBL" id="CP000757">
    <property type="protein sequence ID" value="ABX77148.1"/>
    <property type="molecule type" value="Genomic_DNA"/>
</dbReference>
<evidence type="ECO:0000256" key="1">
    <source>
        <dbReference type="SAM" id="Phobius"/>
    </source>
</evidence>
<keyword evidence="2" id="KW-0614">Plasmid</keyword>